<dbReference type="AlphaFoldDB" id="A0A0D2G1M7"/>
<reference evidence="2 3" key="1">
    <citation type="submission" date="2015-01" db="EMBL/GenBank/DDBJ databases">
        <title>The Genome Sequence of Fonsecaea pedrosoi CBS 271.37.</title>
        <authorList>
            <consortium name="The Broad Institute Genomics Platform"/>
            <person name="Cuomo C."/>
            <person name="de Hoog S."/>
            <person name="Gorbushina A."/>
            <person name="Stielow B."/>
            <person name="Teixiera M."/>
            <person name="Abouelleil A."/>
            <person name="Chapman S.B."/>
            <person name="Priest M."/>
            <person name="Young S.K."/>
            <person name="Wortman J."/>
            <person name="Nusbaum C."/>
            <person name="Birren B."/>
        </authorList>
    </citation>
    <scope>NUCLEOTIDE SEQUENCE [LARGE SCALE GENOMIC DNA]</scope>
    <source>
        <strain evidence="2 3">CBS 271.37</strain>
    </source>
</reference>
<feature type="compositionally biased region" description="Basic and acidic residues" evidence="1">
    <location>
        <begin position="137"/>
        <end position="157"/>
    </location>
</feature>
<sequence>MKPTSAAVLHQIAKPRLVVPLGGIRQYTATRVTLLPTALARAERASDLKAHPESALTQEKLPDKKGNRHWSEENATLSEADVSSKFKFDVKSGQDLECMNDREPGEMAQKLSHQPTPPTQPISLPAYQPTDRLAQIKADREAEEAKSSATKTQDKKA</sequence>
<feature type="compositionally biased region" description="Basic and acidic residues" evidence="1">
    <location>
        <begin position="60"/>
        <end position="72"/>
    </location>
</feature>
<dbReference type="RefSeq" id="XP_013278521.1">
    <property type="nucleotide sequence ID" value="XM_013423067.1"/>
</dbReference>
<evidence type="ECO:0000313" key="3">
    <source>
        <dbReference type="Proteomes" id="UP000053029"/>
    </source>
</evidence>
<organism evidence="2 3">
    <name type="scientific">Fonsecaea pedrosoi CBS 271.37</name>
    <dbReference type="NCBI Taxonomy" id="1442368"/>
    <lineage>
        <taxon>Eukaryota</taxon>
        <taxon>Fungi</taxon>
        <taxon>Dikarya</taxon>
        <taxon>Ascomycota</taxon>
        <taxon>Pezizomycotina</taxon>
        <taxon>Eurotiomycetes</taxon>
        <taxon>Chaetothyriomycetidae</taxon>
        <taxon>Chaetothyriales</taxon>
        <taxon>Herpotrichiellaceae</taxon>
        <taxon>Fonsecaea</taxon>
    </lineage>
</organism>
<gene>
    <name evidence="2" type="ORF">Z517_11483</name>
</gene>
<protein>
    <submittedName>
        <fullName evidence="2">Uncharacterized protein</fullName>
    </submittedName>
</protein>
<accession>A0A0D2G1M7</accession>
<evidence type="ECO:0000256" key="1">
    <source>
        <dbReference type="SAM" id="MobiDB-lite"/>
    </source>
</evidence>
<dbReference type="OrthoDB" id="4151650at2759"/>
<dbReference type="EMBL" id="KN846976">
    <property type="protein sequence ID" value="KIW74713.1"/>
    <property type="molecule type" value="Genomic_DNA"/>
</dbReference>
<feature type="region of interest" description="Disordered" evidence="1">
    <location>
        <begin position="49"/>
        <end position="157"/>
    </location>
</feature>
<proteinExistence type="predicted"/>
<keyword evidence="3" id="KW-1185">Reference proteome</keyword>
<dbReference type="Proteomes" id="UP000053029">
    <property type="component" value="Unassembled WGS sequence"/>
</dbReference>
<dbReference type="GeneID" id="25310973"/>
<dbReference type="HOGENOM" id="CLU_1677926_0_0_1"/>
<evidence type="ECO:0000313" key="2">
    <source>
        <dbReference type="EMBL" id="KIW74713.1"/>
    </source>
</evidence>
<feature type="compositionally biased region" description="Basic and acidic residues" evidence="1">
    <location>
        <begin position="82"/>
        <end position="105"/>
    </location>
</feature>
<dbReference type="VEuPathDB" id="FungiDB:Z517_11483"/>
<name>A0A0D2G1M7_9EURO</name>